<dbReference type="InterPro" id="IPR047565">
    <property type="entry name" value="Alpha-macroglob_thiol-ester_cl"/>
</dbReference>
<name>A0A182FV65_ANOAL</name>
<feature type="domain" description="Alpha-2-macroglobulin bait region" evidence="11">
    <location>
        <begin position="435"/>
        <end position="570"/>
    </location>
</feature>
<evidence type="ECO:0000313" key="15">
    <source>
        <dbReference type="Proteomes" id="UP000069272"/>
    </source>
</evidence>
<keyword evidence="5" id="KW-0882">Thioester bond</keyword>
<dbReference type="SMART" id="SM01419">
    <property type="entry name" value="Thiol-ester_cl"/>
    <property type="match status" value="1"/>
</dbReference>
<dbReference type="InterPro" id="IPR002890">
    <property type="entry name" value="MG2"/>
</dbReference>
<dbReference type="InterPro" id="IPR001599">
    <property type="entry name" value="Macroglobln_a2"/>
</dbReference>
<keyword evidence="15" id="KW-1185">Reference proteome</keyword>
<dbReference type="InterPro" id="IPR049135">
    <property type="entry name" value="TEP1_CUB2"/>
</dbReference>
<keyword evidence="6" id="KW-1015">Disulfide bond</keyword>
<evidence type="ECO:0000256" key="6">
    <source>
        <dbReference type="ARBA" id="ARBA00023157"/>
    </source>
</evidence>
<dbReference type="InterPro" id="IPR011626">
    <property type="entry name" value="Alpha-macroglobulin_TED"/>
</dbReference>
<comment type="function">
    <text evidence="8">Binds covalently through a thioester bond to the pathogen surface resulting in pathogen clearance.</text>
</comment>
<dbReference type="PROSITE" id="PS00477">
    <property type="entry name" value="ALPHA_2_MACROGLOBULIN"/>
    <property type="match status" value="1"/>
</dbReference>
<accession>A0A182FV65</accession>
<dbReference type="SMART" id="SM01360">
    <property type="entry name" value="A2M"/>
    <property type="match status" value="1"/>
</dbReference>
<dbReference type="VEuPathDB" id="VectorBase:AALB20_038237"/>
<dbReference type="InterPro" id="IPR011625">
    <property type="entry name" value="A2M_N_BRD"/>
</dbReference>
<comment type="subunit">
    <text evidence="9">Heterodimer of a TEP1-N chain and an TEP1-C chain non-covalently linked. Forms a complex composed of TEP1-N and TEP1-C heterodimer, LRIM1 and APL1C; the interaction stabilizes TEP1-N and TEP1-C heterodimer, prevents its binding to tissues while circulating in the hemolymph and protects the thioester bond from hydrolysis. Mature TEP1 and to a lesser extent full-length TEP1 interact with SPCLIP1; the interaction is induced by microbial infection.</text>
</comment>
<dbReference type="GO" id="GO:0004866">
    <property type="term" value="F:endopeptidase inhibitor activity"/>
    <property type="evidence" value="ECO:0007669"/>
    <property type="project" value="InterPro"/>
</dbReference>
<dbReference type="InterPro" id="IPR013783">
    <property type="entry name" value="Ig-like_fold"/>
</dbReference>
<dbReference type="InterPro" id="IPR009048">
    <property type="entry name" value="A-macroglobulin_rcpt-bd"/>
</dbReference>
<dbReference type="GO" id="GO:0005615">
    <property type="term" value="C:extracellular space"/>
    <property type="evidence" value="ECO:0007669"/>
    <property type="project" value="InterPro"/>
</dbReference>
<evidence type="ECO:0000256" key="4">
    <source>
        <dbReference type="ARBA" id="ARBA00022859"/>
    </source>
</evidence>
<dbReference type="Gene3D" id="2.60.120.1540">
    <property type="match status" value="1"/>
</dbReference>
<sequence length="1355" mass="150460">MYQFYLIPWLLLAALISECSSLLLVASKVIRPQQNYTIVIGHFGGSDSVQLSIRMVGTEAGAGRPSLNLTKLTTVHRNANAVVQLGIPNQLPLGSSYKLIVDGQQGFRYHRETDLELKSNTITGLIQLSQPVYKPGDTVQFRAIVLDSELRPPVASTTADNVRVTVEDPHGNVIRRWPTALLQGGVFAGQLTIAATPLLGDYSISVASGDGQRMLCSKSFAVQQYVLASFDVDIQPATVPLEVHQGLNLTLTAQYNVGLPVQGTARVELYLEDDLLDQSRTVQLIGSAVLQLHFQSELLIIEEDRQSVRVNVTFTEQLTNRTISKQRYITVYKHQYRVELHKKTPTFRPGSSFECSLKVVQQNGQPAGGIMVNVIVEGLSEPFDKRFTTNAAGVIKLVLPASKSAQYIVVEALINGNQLLEETIDVSQNEGGAMLKVTMDAPLRLNYDISLLVTCTKGTTFYLYYVLSRGNIIDSGYVPLSKGMVSHRLQLKPSDWMLPKSTVMVATVVTANQLVLYDFVELDYQALRNNFTMKLNKTLLRPGQELRLQMTGRPGSFIALAAYDKSLLQFGQQHDLFWKDALTALDGFHAIDSNSFDPFQRFGLIVQTLDGVSFDSGNTKTGRAGAPAKKAKAKPTVSFRSNFLESFLWTTVNMPATGSTELSQKVPDTTTAWQLTGFSIDPVYGLGIIEQPLQFVTVQPFYIVDSLPYSIKRGEAVVLQFSLFSQLASTQQAQVTLYTVANRTEIIGQPVTAQSLTKTVSVPANVGVPVTFLVKARAIGEMVVRIKAVCGSEVDELEKVIHVVPESLIQRRHVSRFFSHATYTNQTFAVVLDIDRKADEGTRRIEFTLVPNLLTSVLKNLGNLLSVPSGCGEQNMVRYVPNILVLDYLKAIGSRETHLISRATELLRVGHQNQLRYRQPDGSFGLWVASGGGVFLTAFVGSSMKIASKYITDVEPSIVRQAFDWLATKQHATGRFDAAGPMYHRDMQGGLRNGIALTSYVLVAFLENADAARSHPKVIERGIQYVTAALPSITDAYDLSIATYALWLARHPLRNEALERLGNLSTTIRNGTERYWVRSANGIETTAYALLSFVAAERYLEGVPIMRWLVGQRYETGSFPRTQDTFVGLKALCKMAEKVAPARNDYSIQLVYPHRRREFRVTSSDLEQLSYDEFTDATNKLEFHVQGTGFGLLQVSYQYGMELSKFANQFVLDVTPRNGSTETKLVLDVCTSYIPKLTGDRSNMVLVEVNFPSGYVAEKDPLSATTRVNPIRNVEVRFGGTSVVLYYDNMGTERNCFVVTAYRRTRVALNRPAYVIVHDYYEPEKNAVRTYEVERRDVCELCDGSKECREACQKG</sequence>
<dbReference type="Gene3D" id="2.20.130.20">
    <property type="match status" value="2"/>
</dbReference>
<dbReference type="PANTHER" id="PTHR11412">
    <property type="entry name" value="MACROGLOBULIN / COMPLEMENT"/>
    <property type="match status" value="1"/>
</dbReference>
<dbReference type="SMART" id="SM01359">
    <property type="entry name" value="A2M_N_2"/>
    <property type="match status" value="1"/>
</dbReference>
<keyword evidence="4" id="KW-0391">Immunity</keyword>
<dbReference type="Pfam" id="PF07677">
    <property type="entry name" value="A2M_recep"/>
    <property type="match status" value="1"/>
</dbReference>
<evidence type="ECO:0000256" key="3">
    <source>
        <dbReference type="ARBA" id="ARBA00022729"/>
    </source>
</evidence>
<evidence type="ECO:0000259" key="11">
    <source>
        <dbReference type="SMART" id="SM01359"/>
    </source>
</evidence>
<proteinExistence type="predicted"/>
<evidence type="ECO:0000259" key="12">
    <source>
        <dbReference type="SMART" id="SM01360"/>
    </source>
</evidence>
<dbReference type="Pfam" id="PF00207">
    <property type="entry name" value="A2M"/>
    <property type="match status" value="1"/>
</dbReference>
<evidence type="ECO:0000256" key="10">
    <source>
        <dbReference type="ARBA" id="ARBA00078071"/>
    </source>
</evidence>
<organism evidence="14 15">
    <name type="scientific">Anopheles albimanus</name>
    <name type="common">New world malaria mosquito</name>
    <dbReference type="NCBI Taxonomy" id="7167"/>
    <lineage>
        <taxon>Eukaryota</taxon>
        <taxon>Metazoa</taxon>
        <taxon>Ecdysozoa</taxon>
        <taxon>Arthropoda</taxon>
        <taxon>Hexapoda</taxon>
        <taxon>Insecta</taxon>
        <taxon>Pterygota</taxon>
        <taxon>Neoptera</taxon>
        <taxon>Endopterygota</taxon>
        <taxon>Diptera</taxon>
        <taxon>Nematocera</taxon>
        <taxon>Culicoidea</taxon>
        <taxon>Culicidae</taxon>
        <taxon>Anophelinae</taxon>
        <taxon>Anopheles</taxon>
    </lineage>
</organism>
<dbReference type="Pfam" id="PF01835">
    <property type="entry name" value="MG2"/>
    <property type="match status" value="1"/>
</dbReference>
<evidence type="ECO:0000259" key="13">
    <source>
        <dbReference type="SMART" id="SM01361"/>
    </source>
</evidence>
<dbReference type="Pfam" id="PF21412">
    <property type="entry name" value="TEP1_CUB2"/>
    <property type="match status" value="1"/>
</dbReference>
<reference evidence="14" key="2">
    <citation type="submission" date="2022-08" db="UniProtKB">
        <authorList>
            <consortium name="EnsemblMetazoa"/>
        </authorList>
    </citation>
    <scope>IDENTIFICATION</scope>
    <source>
        <strain evidence="14">STECLA/ALBI9_A</strain>
    </source>
</reference>
<dbReference type="Pfam" id="PF17789">
    <property type="entry name" value="MG4"/>
    <property type="match status" value="1"/>
</dbReference>
<dbReference type="Pfam" id="PF07678">
    <property type="entry name" value="TED_complement"/>
    <property type="match status" value="1"/>
</dbReference>
<dbReference type="InterPro" id="IPR019742">
    <property type="entry name" value="MacrogloblnA2_CS"/>
</dbReference>
<dbReference type="EnsemblMetazoa" id="AALB010450-RA">
    <property type="protein sequence ID" value="AALB010450-PA"/>
    <property type="gene ID" value="AALB010450"/>
</dbReference>
<dbReference type="Pfam" id="PF07703">
    <property type="entry name" value="A2M_BRD"/>
    <property type="match status" value="1"/>
</dbReference>
<dbReference type="Gene3D" id="2.60.40.10">
    <property type="entry name" value="Immunoglobulins"/>
    <property type="match status" value="2"/>
</dbReference>
<keyword evidence="7" id="KW-0325">Glycoprotein</keyword>
<evidence type="ECO:0000256" key="9">
    <source>
        <dbReference type="ARBA" id="ARBA00063781"/>
    </source>
</evidence>
<comment type="subcellular location">
    <subcellularLocation>
        <location evidence="1">Secreted</location>
    </subcellularLocation>
</comment>
<dbReference type="Gene3D" id="2.60.40.2950">
    <property type="match status" value="1"/>
</dbReference>
<dbReference type="SUPFAM" id="SSF49410">
    <property type="entry name" value="Alpha-macroglobulin receptor domain"/>
    <property type="match status" value="1"/>
</dbReference>
<evidence type="ECO:0000256" key="2">
    <source>
        <dbReference type="ARBA" id="ARBA00022525"/>
    </source>
</evidence>
<dbReference type="Gene3D" id="2.60.40.690">
    <property type="entry name" value="Alpha-macroglobulin, receptor-binding domain"/>
    <property type="match status" value="1"/>
</dbReference>
<protein>
    <recommendedName>
        <fullName evidence="10">TEP1-F</fullName>
    </recommendedName>
</protein>
<evidence type="ECO:0000256" key="5">
    <source>
        <dbReference type="ARBA" id="ARBA00022966"/>
    </source>
</evidence>
<reference evidence="14 15" key="1">
    <citation type="journal article" date="2017" name="G3 (Bethesda)">
        <title>The Physical Genome Mapping of Anopheles albimanus Corrected Scaffold Misassemblies and Identified Interarm Rearrangements in Genus Anopheles.</title>
        <authorList>
            <person name="Artemov G.N."/>
            <person name="Peery A.N."/>
            <person name="Jiang X."/>
            <person name="Tu Z."/>
            <person name="Stegniy V.N."/>
            <person name="Sharakhova M.V."/>
            <person name="Sharakhov I.V."/>
        </authorList>
    </citation>
    <scope>NUCLEOTIDE SEQUENCE [LARGE SCALE GENOMIC DNA]</scope>
    <source>
        <strain evidence="14 15">ALBI9_A</strain>
    </source>
</reference>
<dbReference type="SUPFAM" id="SSF48239">
    <property type="entry name" value="Terpenoid cyclases/Protein prenyltransferases"/>
    <property type="match status" value="1"/>
</dbReference>
<evidence type="ECO:0000313" key="14">
    <source>
        <dbReference type="EnsemblMetazoa" id="AALB010450-PA"/>
    </source>
</evidence>
<dbReference type="GO" id="GO:0002376">
    <property type="term" value="P:immune system process"/>
    <property type="evidence" value="ECO:0007669"/>
    <property type="project" value="UniProtKB-KW"/>
</dbReference>
<evidence type="ECO:0000256" key="1">
    <source>
        <dbReference type="ARBA" id="ARBA00004613"/>
    </source>
</evidence>
<dbReference type="Pfam" id="PF17791">
    <property type="entry name" value="MG3"/>
    <property type="match status" value="1"/>
</dbReference>
<keyword evidence="3" id="KW-0732">Signal</keyword>
<dbReference type="InterPro" id="IPR036595">
    <property type="entry name" value="A-macroglobulin_rcpt-bd_sf"/>
</dbReference>
<keyword evidence="2" id="KW-0964">Secreted</keyword>
<evidence type="ECO:0000256" key="7">
    <source>
        <dbReference type="ARBA" id="ARBA00023180"/>
    </source>
</evidence>
<dbReference type="InterPro" id="IPR041555">
    <property type="entry name" value="MG3"/>
</dbReference>
<dbReference type="InterPro" id="IPR050473">
    <property type="entry name" value="A2M/Complement_sys"/>
</dbReference>
<dbReference type="FunFam" id="2.60.40.1930:FF:000001">
    <property type="entry name" value="CD109 isoform 3"/>
    <property type="match status" value="1"/>
</dbReference>
<dbReference type="STRING" id="7167.A0A182FV65"/>
<dbReference type="Proteomes" id="UP000069272">
    <property type="component" value="Chromosome 3R"/>
</dbReference>
<evidence type="ECO:0000256" key="8">
    <source>
        <dbReference type="ARBA" id="ARBA00057615"/>
    </source>
</evidence>
<dbReference type="Gene3D" id="2.60.40.1930">
    <property type="match status" value="2"/>
</dbReference>
<dbReference type="Gene3D" id="2.60.40.1940">
    <property type="match status" value="1"/>
</dbReference>
<dbReference type="InterPro" id="IPR008930">
    <property type="entry name" value="Terpenoid_cyclase/PrenylTrfase"/>
</dbReference>
<dbReference type="VEuPathDB" id="VectorBase:AALB010450"/>
<feature type="domain" description="Alpha-macroglobulin receptor-binding" evidence="13">
    <location>
        <begin position="1242"/>
        <end position="1331"/>
    </location>
</feature>
<dbReference type="InterPro" id="IPR040839">
    <property type="entry name" value="MG4"/>
</dbReference>
<dbReference type="Gene3D" id="1.50.10.20">
    <property type="match status" value="1"/>
</dbReference>
<dbReference type="PANTHER" id="PTHR11412:SF136">
    <property type="entry name" value="CD109 ANTIGEN"/>
    <property type="match status" value="1"/>
</dbReference>
<feature type="domain" description="Alpha-2-macroglobulin" evidence="12">
    <location>
        <begin position="646"/>
        <end position="737"/>
    </location>
</feature>
<dbReference type="SMART" id="SM01361">
    <property type="entry name" value="A2M_recep"/>
    <property type="match status" value="1"/>
</dbReference>